<protein>
    <submittedName>
        <fullName evidence="1">Uncharacterized protein</fullName>
    </submittedName>
</protein>
<evidence type="ECO:0000313" key="2">
    <source>
        <dbReference type="Proteomes" id="UP000324800"/>
    </source>
</evidence>
<gene>
    <name evidence="1" type="ORF">EZS28_049992</name>
</gene>
<reference evidence="1 2" key="1">
    <citation type="submission" date="2019-03" db="EMBL/GenBank/DDBJ databases">
        <title>Single cell metagenomics reveals metabolic interactions within the superorganism composed of flagellate Streblomastix strix and complex community of Bacteroidetes bacteria on its surface.</title>
        <authorList>
            <person name="Treitli S.C."/>
            <person name="Kolisko M."/>
            <person name="Husnik F."/>
            <person name="Keeling P."/>
            <person name="Hampl V."/>
        </authorList>
    </citation>
    <scope>NUCLEOTIDE SEQUENCE [LARGE SCALE GENOMIC DNA]</scope>
    <source>
        <strain evidence="1">ST1C</strain>
    </source>
</reference>
<dbReference type="Proteomes" id="UP000324800">
    <property type="component" value="Unassembled WGS sequence"/>
</dbReference>
<accession>A0A5J4T9X2</accession>
<dbReference type="EMBL" id="SNRW01036245">
    <property type="protein sequence ID" value="KAA6354481.1"/>
    <property type="molecule type" value="Genomic_DNA"/>
</dbReference>
<evidence type="ECO:0000313" key="1">
    <source>
        <dbReference type="EMBL" id="KAA6354481.1"/>
    </source>
</evidence>
<dbReference type="AlphaFoldDB" id="A0A5J4T9X2"/>
<sequence>MLLFNQLIETPQHLRLCLILYLIDNQVLSIDINAEQGLVMVSSIFVLMLFVDLLFQHASPQIHRFLM</sequence>
<name>A0A5J4T9X2_9EUKA</name>
<proteinExistence type="predicted"/>
<comment type="caution">
    <text evidence="1">The sequence shown here is derived from an EMBL/GenBank/DDBJ whole genome shotgun (WGS) entry which is preliminary data.</text>
</comment>
<organism evidence="1 2">
    <name type="scientific">Streblomastix strix</name>
    <dbReference type="NCBI Taxonomy" id="222440"/>
    <lineage>
        <taxon>Eukaryota</taxon>
        <taxon>Metamonada</taxon>
        <taxon>Preaxostyla</taxon>
        <taxon>Oxymonadida</taxon>
        <taxon>Streblomastigidae</taxon>
        <taxon>Streblomastix</taxon>
    </lineage>
</organism>